<dbReference type="PROSITE" id="PS50012">
    <property type="entry name" value="RCC1_3"/>
    <property type="match status" value="1"/>
</dbReference>
<dbReference type="InterPro" id="IPR011333">
    <property type="entry name" value="SKP1/BTB/POZ_sf"/>
</dbReference>
<evidence type="ECO:0000313" key="3">
    <source>
        <dbReference type="EMBL" id="KAJ6235612.1"/>
    </source>
</evidence>
<dbReference type="Gene3D" id="3.30.710.10">
    <property type="entry name" value="Potassium Channel Kv1.1, Chain A"/>
    <property type="match status" value="1"/>
</dbReference>
<dbReference type="SUPFAM" id="SSF54695">
    <property type="entry name" value="POZ domain"/>
    <property type="match status" value="1"/>
</dbReference>
<dbReference type="InterPro" id="IPR000408">
    <property type="entry name" value="Reg_chr_condens"/>
</dbReference>
<dbReference type="Pfam" id="PF00651">
    <property type="entry name" value="BTB"/>
    <property type="match status" value="1"/>
</dbReference>
<comment type="caution">
    <text evidence="3">The sequence shown here is derived from an EMBL/GenBank/DDBJ whole genome shotgun (WGS) entry which is preliminary data.</text>
</comment>
<keyword evidence="4" id="KW-1185">Reference proteome</keyword>
<proteinExistence type="predicted"/>
<evidence type="ECO:0000256" key="1">
    <source>
        <dbReference type="PROSITE-ProRule" id="PRU00235"/>
    </source>
</evidence>
<feature type="repeat" description="RCC1" evidence="1">
    <location>
        <begin position="91"/>
        <end position="144"/>
    </location>
</feature>
<dbReference type="PANTHER" id="PTHR45982:SF1">
    <property type="entry name" value="REGULATOR OF CHROMOSOME CONDENSATION"/>
    <property type="match status" value="1"/>
</dbReference>
<sequence length="583" mass="67835">MTYRHWFSGKNSSLQCIDKPKTNLELQEIKTKEEIVKMSGSYNTNVFLYKNDLFRSTGKFLINKNPVKDKNDPIVLVNSGYSHHFILTESGRLFAFGSNGSKQICPQNSTMFNTPTEINFFRDNKLKVICITGGEFHSTFLCDNGDYYGIGDNTYYQLETNLLTIDKNKITLTEKKRTDFTLLSQNVKLVGEGVSTRHTTYLTEDNTLWIQGYNNTGQCGNSTDINKILPQKIEYLDNENIQKICNGFEVSLIWIGDNEIYTCGNNEYNGHSIGIKKFTKLDFFDDIFVKNVLVGSRHFLLLSQDNKVYGFGKSGCKFPFSGKPTEFKLPNYEFGLPLEIATSCYNFIVFPASGTSILSDFKNLYKNQEFTDFGINGVKIHKSFIEFRLNNKMENIQEKLNNYPKEDLDIFFYWLYSDEMKNHKLIQSICTKFGIENAREKKLKDDLVKLYNDEDSKDFKVLVQDEDDYEEEDDDDEDEDNFEEIPLHKFVLLARSGLFREMFKTITQKEKQINQIKDFSRKSIESLEILFKFFYTNKIELTADDDPQLTIEELNDSEEYYQLTKGSNLNHELLKIKKQFKLI</sequence>
<organism evidence="3 4">
    <name type="scientific">Anaeramoeba flamelloides</name>
    <dbReference type="NCBI Taxonomy" id="1746091"/>
    <lineage>
        <taxon>Eukaryota</taxon>
        <taxon>Metamonada</taxon>
        <taxon>Anaeramoebidae</taxon>
        <taxon>Anaeramoeba</taxon>
    </lineage>
</organism>
<accession>A0ABQ8XSL8</accession>
<dbReference type="Pfam" id="PF13540">
    <property type="entry name" value="RCC1_2"/>
    <property type="match status" value="1"/>
</dbReference>
<dbReference type="Pfam" id="PF00415">
    <property type="entry name" value="RCC1"/>
    <property type="match status" value="1"/>
</dbReference>
<evidence type="ECO:0000313" key="4">
    <source>
        <dbReference type="Proteomes" id="UP001150062"/>
    </source>
</evidence>
<dbReference type="InterPro" id="IPR051553">
    <property type="entry name" value="Ran_GTPase-activating"/>
</dbReference>
<name>A0ABQ8XSL8_9EUKA</name>
<dbReference type="CDD" id="cd18186">
    <property type="entry name" value="BTB_POZ_ZBTB_KLHL-like"/>
    <property type="match status" value="1"/>
</dbReference>
<dbReference type="InterPro" id="IPR009091">
    <property type="entry name" value="RCC1/BLIP-II"/>
</dbReference>
<dbReference type="PROSITE" id="PS50097">
    <property type="entry name" value="BTB"/>
    <property type="match status" value="1"/>
</dbReference>
<dbReference type="EMBL" id="JAOAOG010000257">
    <property type="protein sequence ID" value="KAJ6235612.1"/>
    <property type="molecule type" value="Genomic_DNA"/>
</dbReference>
<feature type="domain" description="BTB" evidence="2">
    <location>
        <begin position="457"/>
        <end position="543"/>
    </location>
</feature>
<dbReference type="InterPro" id="IPR000210">
    <property type="entry name" value="BTB/POZ_dom"/>
</dbReference>
<dbReference type="Proteomes" id="UP001150062">
    <property type="component" value="Unassembled WGS sequence"/>
</dbReference>
<dbReference type="SUPFAM" id="SSF50985">
    <property type="entry name" value="RCC1/BLIP-II"/>
    <property type="match status" value="1"/>
</dbReference>
<gene>
    <name evidence="3" type="ORF">M0813_03759</name>
</gene>
<reference evidence="3" key="1">
    <citation type="submission" date="2022-08" db="EMBL/GenBank/DDBJ databases">
        <title>Novel sulfate-reducing endosymbionts in the free-living metamonad Anaeramoeba.</title>
        <authorList>
            <person name="Jerlstrom-Hultqvist J."/>
            <person name="Cepicka I."/>
            <person name="Gallot-Lavallee L."/>
            <person name="Salas-Leiva D."/>
            <person name="Curtis B.A."/>
            <person name="Zahonova K."/>
            <person name="Pipaliya S."/>
            <person name="Dacks J."/>
            <person name="Roger A.J."/>
        </authorList>
    </citation>
    <scope>NUCLEOTIDE SEQUENCE</scope>
    <source>
        <strain evidence="3">Schooner1</strain>
    </source>
</reference>
<dbReference type="Gene3D" id="2.130.10.30">
    <property type="entry name" value="Regulator of chromosome condensation 1/beta-lactamase-inhibitor protein II"/>
    <property type="match status" value="1"/>
</dbReference>
<protein>
    <recommendedName>
        <fullName evidence="2">BTB domain-containing protein</fullName>
    </recommendedName>
</protein>
<dbReference type="PANTHER" id="PTHR45982">
    <property type="entry name" value="REGULATOR OF CHROMOSOME CONDENSATION"/>
    <property type="match status" value="1"/>
</dbReference>
<evidence type="ECO:0000259" key="2">
    <source>
        <dbReference type="PROSITE" id="PS50097"/>
    </source>
</evidence>